<feature type="transmembrane region" description="Helical" evidence="11">
    <location>
        <begin position="6"/>
        <end position="22"/>
    </location>
</feature>
<evidence type="ECO:0000256" key="1">
    <source>
        <dbReference type="ARBA" id="ARBA00004141"/>
    </source>
</evidence>
<dbReference type="AlphaFoldDB" id="A0A345UDH9"/>
<evidence type="ECO:0000256" key="6">
    <source>
        <dbReference type="ARBA" id="ARBA00022989"/>
    </source>
</evidence>
<evidence type="ECO:0000256" key="9">
    <source>
        <dbReference type="ARBA" id="ARBA00031586"/>
    </source>
</evidence>
<feature type="transmembrane region" description="Helical" evidence="11">
    <location>
        <begin position="55"/>
        <end position="80"/>
    </location>
</feature>
<evidence type="ECO:0000256" key="11">
    <source>
        <dbReference type="SAM" id="Phobius"/>
    </source>
</evidence>
<proteinExistence type="inferred from homology"/>
<keyword evidence="7" id="KW-0520">NAD</keyword>
<keyword evidence="6 11" id="KW-1133">Transmembrane helix</keyword>
<dbReference type="InterPro" id="IPR039428">
    <property type="entry name" value="NUOK/Mnh_C1-like"/>
</dbReference>
<name>A0A345UDH9_9HEMI</name>
<reference evidence="12" key="2">
    <citation type="submission" date="2018-01" db="EMBL/GenBank/DDBJ databases">
        <authorList>
            <person name="Gaut B.S."/>
            <person name="Morton B.R."/>
            <person name="Clegg M.T."/>
            <person name="Duvall M.R."/>
        </authorList>
    </citation>
    <scope>NUCLEOTIDE SEQUENCE</scope>
</reference>
<dbReference type="GO" id="GO:0008137">
    <property type="term" value="F:NADH dehydrogenase (ubiquinone) activity"/>
    <property type="evidence" value="ECO:0007669"/>
    <property type="project" value="UniProtKB-EC"/>
</dbReference>
<evidence type="ECO:0000256" key="2">
    <source>
        <dbReference type="ARBA" id="ARBA00010519"/>
    </source>
</evidence>
<evidence type="ECO:0000313" key="12">
    <source>
        <dbReference type="EMBL" id="AXI98515.1"/>
    </source>
</evidence>
<evidence type="ECO:0000256" key="7">
    <source>
        <dbReference type="ARBA" id="ARBA00023027"/>
    </source>
</evidence>
<reference evidence="12" key="1">
    <citation type="journal article" date="2018" name="Int. J. Biol. Macromol.">
        <title>Characterization of the complete mitochondrial genome of Phymatostetha huangshanensis (Hemiptera: Cercopidae) and phylogenetic analysis.</title>
        <authorList>
            <person name="Su T."/>
            <person name="Liang A."/>
        </authorList>
    </citation>
    <scope>NUCLEOTIDE SEQUENCE</scope>
</reference>
<dbReference type="RefSeq" id="YP_009512146.1">
    <property type="nucleotide sequence ID" value="NC_039157.1"/>
</dbReference>
<evidence type="ECO:0000256" key="4">
    <source>
        <dbReference type="ARBA" id="ARBA00022692"/>
    </source>
</evidence>
<dbReference type="GeneID" id="37625060"/>
<keyword evidence="8 11" id="KW-0472">Membrane</keyword>
<dbReference type="CTD" id="4539"/>
<evidence type="ECO:0000256" key="10">
    <source>
        <dbReference type="ARBA" id="ARBA00049551"/>
    </source>
</evidence>
<dbReference type="Gene3D" id="1.10.287.3510">
    <property type="match status" value="1"/>
</dbReference>
<feature type="transmembrane region" description="Helical" evidence="11">
    <location>
        <begin position="29"/>
        <end position="49"/>
    </location>
</feature>
<keyword evidence="5" id="KW-1278">Translocase</keyword>
<accession>A0A345UDH9</accession>
<comment type="catalytic activity">
    <reaction evidence="10">
        <text>a ubiquinone + NADH + 5 H(+)(in) = a ubiquinol + NAD(+) + 4 H(+)(out)</text>
        <dbReference type="Rhea" id="RHEA:29091"/>
        <dbReference type="Rhea" id="RHEA-COMP:9565"/>
        <dbReference type="Rhea" id="RHEA-COMP:9566"/>
        <dbReference type="ChEBI" id="CHEBI:15378"/>
        <dbReference type="ChEBI" id="CHEBI:16389"/>
        <dbReference type="ChEBI" id="CHEBI:17976"/>
        <dbReference type="ChEBI" id="CHEBI:57540"/>
        <dbReference type="ChEBI" id="CHEBI:57945"/>
        <dbReference type="EC" id="7.1.1.2"/>
    </reaction>
</comment>
<dbReference type="GO" id="GO:0016020">
    <property type="term" value="C:membrane"/>
    <property type="evidence" value="ECO:0007669"/>
    <property type="project" value="UniProtKB-SubCell"/>
</dbReference>
<keyword evidence="4 11" id="KW-0812">Transmembrane</keyword>
<comment type="similarity">
    <text evidence="2">Belongs to the complex I subunit 4L family.</text>
</comment>
<organism evidence="12">
    <name type="scientific">Phymatostetha huangshanensis</name>
    <name type="common">nomen nudum</name>
    <dbReference type="NCBI Taxonomy" id="2291524"/>
    <lineage>
        <taxon>Eukaryota</taxon>
        <taxon>Metazoa</taxon>
        <taxon>Ecdysozoa</taxon>
        <taxon>Arthropoda</taxon>
        <taxon>Hexapoda</taxon>
        <taxon>Insecta</taxon>
        <taxon>Pterygota</taxon>
        <taxon>Neoptera</taxon>
        <taxon>Paraneoptera</taxon>
        <taxon>Hemiptera</taxon>
        <taxon>Auchenorrhyncha</taxon>
        <taxon>Cercopoidea</taxon>
        <taxon>Cercopidae</taxon>
        <taxon>Cercopinae</taxon>
        <taxon>Phymatostetha</taxon>
    </lineage>
</organism>
<dbReference type="EMBL" id="MG878381">
    <property type="protein sequence ID" value="AXI98515.1"/>
    <property type="molecule type" value="Genomic_DNA"/>
</dbReference>
<dbReference type="Pfam" id="PF00420">
    <property type="entry name" value="Oxidored_q2"/>
    <property type="match status" value="1"/>
</dbReference>
<evidence type="ECO:0000256" key="3">
    <source>
        <dbReference type="ARBA" id="ARBA00016612"/>
    </source>
</evidence>
<evidence type="ECO:0000256" key="8">
    <source>
        <dbReference type="ARBA" id="ARBA00023136"/>
    </source>
</evidence>
<comment type="subcellular location">
    <subcellularLocation>
        <location evidence="1">Membrane</location>
        <topology evidence="1">Multi-pass membrane protein</topology>
    </subcellularLocation>
</comment>
<keyword evidence="12" id="KW-0496">Mitochondrion</keyword>
<sequence>MNFFLSVYMYMYMIGFLSLCLMRKHVFMCLLSLEFIILSLFMLFNLYLMNFSYEFYFGMIFICFSVCEGVLGLSVLVSLIRSHGNDYLNSFSLILC</sequence>
<geneLocation type="mitochondrion" evidence="12"/>
<protein>
    <recommendedName>
        <fullName evidence="3">NADH-ubiquinone oxidoreductase chain 4L</fullName>
    </recommendedName>
    <alternativeName>
        <fullName evidence="9">NADH dehydrogenase subunit 4L</fullName>
    </alternativeName>
</protein>
<evidence type="ECO:0000256" key="5">
    <source>
        <dbReference type="ARBA" id="ARBA00022967"/>
    </source>
</evidence>
<gene>
    <name evidence="12" type="primary">ND4L</name>
</gene>